<dbReference type="AlphaFoldDB" id="A0A379CBC9"/>
<evidence type="ECO:0000313" key="1">
    <source>
        <dbReference type="EMBL" id="SUB59593.1"/>
    </source>
</evidence>
<proteinExistence type="predicted"/>
<evidence type="ECO:0000313" key="2">
    <source>
        <dbReference type="Proteomes" id="UP000255417"/>
    </source>
</evidence>
<sequence>MELTLQEIIKFEEHKNDFYTAEEQALIRQLDAGKIETQSHDQVMQELKEFLKL</sequence>
<reference evidence="1 2" key="1">
    <citation type="submission" date="2018-06" db="EMBL/GenBank/DDBJ databases">
        <authorList>
            <consortium name="Pathogen Informatics"/>
            <person name="Doyle S."/>
        </authorList>
    </citation>
    <scope>NUCLEOTIDE SEQUENCE [LARGE SCALE GENOMIC DNA]</scope>
    <source>
        <strain evidence="1 2">NCTC12872</strain>
    </source>
</reference>
<keyword evidence="2" id="KW-1185">Reference proteome</keyword>
<organism evidence="1 2">
    <name type="scientific">Phocoenobacter uteri</name>
    <dbReference type="NCBI Taxonomy" id="146806"/>
    <lineage>
        <taxon>Bacteria</taxon>
        <taxon>Pseudomonadati</taxon>
        <taxon>Pseudomonadota</taxon>
        <taxon>Gammaproteobacteria</taxon>
        <taxon>Pasteurellales</taxon>
        <taxon>Pasteurellaceae</taxon>
        <taxon>Phocoenobacter</taxon>
    </lineage>
</organism>
<protein>
    <submittedName>
        <fullName evidence="1">Uncharacterized protein</fullName>
    </submittedName>
</protein>
<gene>
    <name evidence="1" type="ORF">NCTC12872_01587</name>
</gene>
<accession>A0A379CBC9</accession>
<dbReference type="Proteomes" id="UP000255417">
    <property type="component" value="Unassembled WGS sequence"/>
</dbReference>
<name>A0A379CBC9_9PAST</name>
<dbReference type="RefSeq" id="WP_172460389.1">
    <property type="nucleotide sequence ID" value="NZ_LWIF01000001.1"/>
</dbReference>
<dbReference type="EMBL" id="UGTA01000001">
    <property type="protein sequence ID" value="SUB59593.1"/>
    <property type="molecule type" value="Genomic_DNA"/>
</dbReference>